<dbReference type="InterPro" id="IPR011989">
    <property type="entry name" value="ARM-like"/>
</dbReference>
<protein>
    <submittedName>
        <fullName evidence="6">HEAT repeat domain-containing protein</fullName>
    </submittedName>
</protein>
<keyword evidence="5" id="KW-0812">Transmembrane</keyword>
<gene>
    <name evidence="6" type="ORF">K4A83_07650</name>
</gene>
<proteinExistence type="predicted"/>
<keyword evidence="5" id="KW-0472">Membrane</keyword>
<evidence type="ECO:0000313" key="7">
    <source>
        <dbReference type="Proteomes" id="UP001526426"/>
    </source>
</evidence>
<evidence type="ECO:0000256" key="4">
    <source>
        <dbReference type="SAM" id="MobiDB-lite"/>
    </source>
</evidence>
<sequence length="304" mass="33286">MDPLNTIAGVIIGVALSAMFGAGVFRKAREEQEEATRVKIEQVEQELAQEHEAELQSRIAALEADYLKQSDALKASYQRESEEKQRELQGQLQTLEAKLKREKEEAIAKLRADYEAKGQESPQEAVSAPLSVERLTAETTSEGTTTELPPQVPPTSIPTLGNQVDAQIVKRLQGWGESKQLRYVAQMEQYCFSVSPEVREQVAIALKTLTTGQPVRREVKSAIAILGKLSTDSQSSVRLAAIQALGGIQSPQVIPYLQKALQDSSSEVIKTASAAIQRFKFYPSSAPVKVVKPAVKVTKAKVKT</sequence>
<keyword evidence="1" id="KW-0042">Antenna complex</keyword>
<name>A0ABT3L579_9CYAN</name>
<evidence type="ECO:0000256" key="2">
    <source>
        <dbReference type="ARBA" id="ARBA00022738"/>
    </source>
</evidence>
<keyword evidence="3" id="KW-0175">Coiled coil</keyword>
<keyword evidence="5" id="KW-1133">Transmembrane helix</keyword>
<dbReference type="Gene3D" id="1.25.10.10">
    <property type="entry name" value="Leucine-rich Repeat Variant"/>
    <property type="match status" value="1"/>
</dbReference>
<dbReference type="EMBL" id="JAIHOM010000029">
    <property type="protein sequence ID" value="MCW6036145.1"/>
    <property type="molecule type" value="Genomic_DNA"/>
</dbReference>
<dbReference type="Proteomes" id="UP001526426">
    <property type="component" value="Unassembled WGS sequence"/>
</dbReference>
<dbReference type="Pfam" id="PF13646">
    <property type="entry name" value="HEAT_2"/>
    <property type="match status" value="1"/>
</dbReference>
<dbReference type="InterPro" id="IPR004155">
    <property type="entry name" value="PBS_lyase_HEAT"/>
</dbReference>
<evidence type="ECO:0000256" key="1">
    <source>
        <dbReference type="ARBA" id="ARBA00022549"/>
    </source>
</evidence>
<dbReference type="SUPFAM" id="SSF48371">
    <property type="entry name" value="ARM repeat"/>
    <property type="match status" value="1"/>
</dbReference>
<evidence type="ECO:0000256" key="3">
    <source>
        <dbReference type="SAM" id="Coils"/>
    </source>
</evidence>
<dbReference type="RefSeq" id="WP_265263887.1">
    <property type="nucleotide sequence ID" value="NZ_JAIHOM010000029.1"/>
</dbReference>
<dbReference type="SMART" id="SM00567">
    <property type="entry name" value="EZ_HEAT"/>
    <property type="match status" value="2"/>
</dbReference>
<feature type="compositionally biased region" description="Low complexity" evidence="4">
    <location>
        <begin position="137"/>
        <end position="147"/>
    </location>
</feature>
<accession>A0ABT3L579</accession>
<reference evidence="6 7" key="1">
    <citation type="submission" date="2021-08" db="EMBL/GenBank/DDBJ databases">
        <title>Draft genome sequence of Spirulina subsalsa with high tolerance to salinity and hype-accumulation of phycocyanin.</title>
        <authorList>
            <person name="Pei H."/>
            <person name="Jiang L."/>
        </authorList>
    </citation>
    <scope>NUCLEOTIDE SEQUENCE [LARGE SCALE GENOMIC DNA]</scope>
    <source>
        <strain evidence="6 7">FACHB-351</strain>
    </source>
</reference>
<dbReference type="InterPro" id="IPR016024">
    <property type="entry name" value="ARM-type_fold"/>
</dbReference>
<keyword evidence="2" id="KW-0605">Phycobilisome</keyword>
<feature type="transmembrane region" description="Helical" evidence="5">
    <location>
        <begin position="6"/>
        <end position="25"/>
    </location>
</feature>
<evidence type="ECO:0000313" key="6">
    <source>
        <dbReference type="EMBL" id="MCW6036145.1"/>
    </source>
</evidence>
<organism evidence="6 7">
    <name type="scientific">Spirulina subsalsa FACHB-351</name>
    <dbReference type="NCBI Taxonomy" id="234711"/>
    <lineage>
        <taxon>Bacteria</taxon>
        <taxon>Bacillati</taxon>
        <taxon>Cyanobacteriota</taxon>
        <taxon>Cyanophyceae</taxon>
        <taxon>Spirulinales</taxon>
        <taxon>Spirulinaceae</taxon>
        <taxon>Spirulina</taxon>
    </lineage>
</organism>
<feature type="region of interest" description="Disordered" evidence="4">
    <location>
        <begin position="137"/>
        <end position="160"/>
    </location>
</feature>
<feature type="coiled-coil region" evidence="3">
    <location>
        <begin position="26"/>
        <end position="120"/>
    </location>
</feature>
<keyword evidence="7" id="KW-1185">Reference proteome</keyword>
<evidence type="ECO:0000256" key="5">
    <source>
        <dbReference type="SAM" id="Phobius"/>
    </source>
</evidence>
<comment type="caution">
    <text evidence="6">The sequence shown here is derived from an EMBL/GenBank/DDBJ whole genome shotgun (WGS) entry which is preliminary data.</text>
</comment>